<name>A0A8J7H8C0_9FIRM</name>
<comment type="function">
    <text evidence="1">Site-specific tyrosine recombinase, which acts by catalyzing the cutting and rejoining of the recombining DNA molecules.</text>
</comment>
<proteinExistence type="inferred from homology"/>
<evidence type="ECO:0000256" key="3">
    <source>
        <dbReference type="ARBA" id="ARBA00022908"/>
    </source>
</evidence>
<evidence type="ECO:0000259" key="8">
    <source>
        <dbReference type="PROSITE" id="PS51900"/>
    </source>
</evidence>
<evidence type="ECO:0000256" key="4">
    <source>
        <dbReference type="ARBA" id="ARBA00023125"/>
    </source>
</evidence>
<dbReference type="Gene3D" id="1.10.443.10">
    <property type="entry name" value="Intergrase catalytic core"/>
    <property type="match status" value="1"/>
</dbReference>
<feature type="domain" description="Tyr recombinase" evidence="7">
    <location>
        <begin position="106"/>
        <end position="285"/>
    </location>
</feature>
<keyword evidence="4 6" id="KW-0238">DNA-binding</keyword>
<dbReference type="PANTHER" id="PTHR30349:SF81">
    <property type="entry name" value="TYROSINE RECOMBINASE XERC"/>
    <property type="match status" value="1"/>
</dbReference>
<evidence type="ECO:0000256" key="5">
    <source>
        <dbReference type="ARBA" id="ARBA00023172"/>
    </source>
</evidence>
<dbReference type="InterPro" id="IPR010998">
    <property type="entry name" value="Integrase_recombinase_N"/>
</dbReference>
<keyword evidence="3" id="KW-0229">DNA integration</keyword>
<sequence length="291" mass="33138">MEFYIGDFVTYLKEIKHASHNTVQAYQADLKRLESFLMKQNITTVHKISETCLNSYVLSLEKEGLSPASVSRNIASMKAFFLFLLKKGMINGDPSERIKPPKIVKKPPQTIQTDLIDKLLKQPDVKTKKGIRDKAMLELLYATGMKVTQLISIRLSDINLNGKYLTCRDKKERNIPFGKTAKEAIQQYLAIRQEEFNKQNSDLLFMNTSGEQLSRQGFWKILKGYANAVGIKNVNPNAIRHSFAAHLLENGADLVSVQEFLGHSDISTTQLYLNHSYKNSREVYLNTHPRA</sequence>
<dbReference type="RefSeq" id="WP_197661689.1">
    <property type="nucleotide sequence ID" value="NZ_JAEAGR010000011.1"/>
</dbReference>
<dbReference type="GO" id="GO:0015074">
    <property type="term" value="P:DNA integration"/>
    <property type="evidence" value="ECO:0007669"/>
    <property type="project" value="UniProtKB-KW"/>
</dbReference>
<evidence type="ECO:0000313" key="10">
    <source>
        <dbReference type="Proteomes" id="UP000623269"/>
    </source>
</evidence>
<dbReference type="InterPro" id="IPR044068">
    <property type="entry name" value="CB"/>
</dbReference>
<dbReference type="Pfam" id="PF02899">
    <property type="entry name" value="Phage_int_SAM_1"/>
    <property type="match status" value="1"/>
</dbReference>
<dbReference type="PANTHER" id="PTHR30349">
    <property type="entry name" value="PHAGE INTEGRASE-RELATED"/>
    <property type="match status" value="1"/>
</dbReference>
<dbReference type="GO" id="GO:0003677">
    <property type="term" value="F:DNA binding"/>
    <property type="evidence" value="ECO:0007669"/>
    <property type="project" value="UniProtKB-UniRule"/>
</dbReference>
<evidence type="ECO:0000256" key="1">
    <source>
        <dbReference type="ARBA" id="ARBA00003283"/>
    </source>
</evidence>
<dbReference type="PROSITE" id="PS51898">
    <property type="entry name" value="TYR_RECOMBINASE"/>
    <property type="match status" value="1"/>
</dbReference>
<keyword evidence="10" id="KW-1185">Reference proteome</keyword>
<keyword evidence="5" id="KW-0233">DNA recombination</keyword>
<dbReference type="Pfam" id="PF00589">
    <property type="entry name" value="Phage_integrase"/>
    <property type="match status" value="1"/>
</dbReference>
<protein>
    <submittedName>
        <fullName evidence="9">Tyrosine recombinase</fullName>
    </submittedName>
</protein>
<dbReference type="PROSITE" id="PS51900">
    <property type="entry name" value="CB"/>
    <property type="match status" value="1"/>
</dbReference>
<reference evidence="9" key="1">
    <citation type="submission" date="2020-12" db="EMBL/GenBank/DDBJ databases">
        <title>M. sibirica DSM 26468T genome.</title>
        <authorList>
            <person name="Thieme N."/>
            <person name="Rettenmaier R."/>
            <person name="Zverlov V."/>
            <person name="Liebl W."/>
        </authorList>
    </citation>
    <scope>NUCLEOTIDE SEQUENCE</scope>
    <source>
        <strain evidence="9">DSM 26468</strain>
    </source>
</reference>
<dbReference type="Proteomes" id="UP000623269">
    <property type="component" value="Unassembled WGS sequence"/>
</dbReference>
<organism evidence="9 10">
    <name type="scientific">Mobilitalea sibirica</name>
    <dbReference type="NCBI Taxonomy" id="1462919"/>
    <lineage>
        <taxon>Bacteria</taxon>
        <taxon>Bacillati</taxon>
        <taxon>Bacillota</taxon>
        <taxon>Clostridia</taxon>
        <taxon>Lachnospirales</taxon>
        <taxon>Lachnospiraceae</taxon>
        <taxon>Mobilitalea</taxon>
    </lineage>
</organism>
<comment type="caution">
    <text evidence="9">The sequence shown here is derived from an EMBL/GenBank/DDBJ whole genome shotgun (WGS) entry which is preliminary data.</text>
</comment>
<dbReference type="SUPFAM" id="SSF56349">
    <property type="entry name" value="DNA breaking-rejoining enzymes"/>
    <property type="match status" value="1"/>
</dbReference>
<accession>A0A8J7H8C0</accession>
<evidence type="ECO:0000256" key="2">
    <source>
        <dbReference type="ARBA" id="ARBA00008857"/>
    </source>
</evidence>
<dbReference type="InterPro" id="IPR004107">
    <property type="entry name" value="Integrase_SAM-like_N"/>
</dbReference>
<gene>
    <name evidence="9" type="ORF">I5677_11285</name>
</gene>
<dbReference type="InterPro" id="IPR050090">
    <property type="entry name" value="Tyrosine_recombinase_XerCD"/>
</dbReference>
<dbReference type="InterPro" id="IPR013762">
    <property type="entry name" value="Integrase-like_cat_sf"/>
</dbReference>
<comment type="similarity">
    <text evidence="2">Belongs to the 'phage' integrase family.</text>
</comment>
<dbReference type="InterPro" id="IPR002104">
    <property type="entry name" value="Integrase_catalytic"/>
</dbReference>
<evidence type="ECO:0000256" key="6">
    <source>
        <dbReference type="PROSITE-ProRule" id="PRU01248"/>
    </source>
</evidence>
<dbReference type="InterPro" id="IPR011010">
    <property type="entry name" value="DNA_brk_join_enz"/>
</dbReference>
<dbReference type="CDD" id="cd00798">
    <property type="entry name" value="INT_XerDC_C"/>
    <property type="match status" value="1"/>
</dbReference>
<dbReference type="Gene3D" id="1.10.150.130">
    <property type="match status" value="1"/>
</dbReference>
<evidence type="ECO:0000259" key="7">
    <source>
        <dbReference type="PROSITE" id="PS51898"/>
    </source>
</evidence>
<dbReference type="AlphaFoldDB" id="A0A8J7H8C0"/>
<dbReference type="GO" id="GO:0006310">
    <property type="term" value="P:DNA recombination"/>
    <property type="evidence" value="ECO:0007669"/>
    <property type="project" value="UniProtKB-KW"/>
</dbReference>
<evidence type="ECO:0000313" key="9">
    <source>
        <dbReference type="EMBL" id="MBH1941476.1"/>
    </source>
</evidence>
<feature type="domain" description="Core-binding (CB)" evidence="8">
    <location>
        <begin position="1"/>
        <end position="85"/>
    </location>
</feature>
<dbReference type="EMBL" id="JAEAGR010000011">
    <property type="protein sequence ID" value="MBH1941476.1"/>
    <property type="molecule type" value="Genomic_DNA"/>
</dbReference>
<dbReference type="NCBIfam" id="NF001399">
    <property type="entry name" value="PRK00283.1"/>
    <property type="match status" value="1"/>
</dbReference>